<dbReference type="OrthoDB" id="5240531at2"/>
<dbReference type="InterPro" id="IPR028098">
    <property type="entry name" value="Glyco_trans_4-like_N"/>
</dbReference>
<dbReference type="PANTHER" id="PTHR45947">
    <property type="entry name" value="SULFOQUINOVOSYL TRANSFERASE SQD2"/>
    <property type="match status" value="1"/>
</dbReference>
<dbReference type="Pfam" id="PF13692">
    <property type="entry name" value="Glyco_trans_1_4"/>
    <property type="match status" value="1"/>
</dbReference>
<name>F8DXJ0_CORRG</name>
<evidence type="ECO:0000256" key="1">
    <source>
        <dbReference type="ARBA" id="ARBA00022676"/>
    </source>
</evidence>
<dbReference type="STRING" id="662755.CRES_1144"/>
<dbReference type="RefSeq" id="WP_013888514.1">
    <property type="nucleotide sequence ID" value="NC_015673.1"/>
</dbReference>
<organism evidence="4 5">
    <name type="scientific">Corynebacterium resistens (strain DSM 45100 / JCM 12819 / GTC 2026 / SICGH 158)</name>
    <dbReference type="NCBI Taxonomy" id="662755"/>
    <lineage>
        <taxon>Bacteria</taxon>
        <taxon>Bacillati</taxon>
        <taxon>Actinomycetota</taxon>
        <taxon>Actinomycetes</taxon>
        <taxon>Mycobacteriales</taxon>
        <taxon>Corynebacteriaceae</taxon>
        <taxon>Corynebacterium</taxon>
    </lineage>
</organism>
<dbReference type="EMBL" id="CP002857">
    <property type="protein sequence ID" value="AEI09499.1"/>
    <property type="molecule type" value="Genomic_DNA"/>
</dbReference>
<evidence type="ECO:0000313" key="5">
    <source>
        <dbReference type="Proteomes" id="UP000000492"/>
    </source>
</evidence>
<dbReference type="KEGG" id="crd:CRES_1144"/>
<dbReference type="PANTHER" id="PTHR45947:SF3">
    <property type="entry name" value="SULFOQUINOVOSYL TRANSFERASE SQD2"/>
    <property type="match status" value="1"/>
</dbReference>
<accession>F8DXJ0</accession>
<evidence type="ECO:0000256" key="2">
    <source>
        <dbReference type="ARBA" id="ARBA00022679"/>
    </source>
</evidence>
<protein>
    <submittedName>
        <fullName evidence="4">Glycosyl transferase</fullName>
    </submittedName>
</protein>
<dbReference type="Proteomes" id="UP000000492">
    <property type="component" value="Chromosome"/>
</dbReference>
<dbReference type="HOGENOM" id="CLU_009583_2_1_11"/>
<proteinExistence type="predicted"/>
<dbReference type="GO" id="GO:1901137">
    <property type="term" value="P:carbohydrate derivative biosynthetic process"/>
    <property type="evidence" value="ECO:0007669"/>
    <property type="project" value="UniProtKB-ARBA"/>
</dbReference>
<keyword evidence="2 4" id="KW-0808">Transferase</keyword>
<sequence length="384" mass="41142">MRIGMICPYSFDEPGGVQIHAIDLCTELIRRGHEVSLIGPGSDRGQVPDFVELGGKSIPIRYNGSVARLSFGPKTARHVNRWIADNAFDVLHIHEPNSPSYSMLALRKAEGPIVATYHASASSSQLLKFALPFLRPLLERIQGGIAVSEEARRWQVENLAGDPVLIPNGVATGMYRHAKPISGVDPHRPRIMFLGRFEESRKGLGILLEAMPRIVSKFPQVELLIAGGGSVDNLVERLRQAGLTHAIGVGPSQANVRILGRVSDEDKARALSASDIYIAPNTGGESFGIVLVEAMAAGAAVVASDIPAFVAVGQNGDSAALFPNGDALGLANAVCKLLGNSQVRKSLAERGARRSRDFDWNTVADQVEEVYNAVAAPGRKVIVR</sequence>
<keyword evidence="5" id="KW-1185">Reference proteome</keyword>
<dbReference type="AlphaFoldDB" id="F8DXJ0"/>
<gene>
    <name evidence="4" type="primary">pimA</name>
    <name evidence="4" type="ordered locus">CRES_1144</name>
</gene>
<reference evidence="4 5" key="1">
    <citation type="journal article" date="2012" name="BMC Genomics">
        <title>Complete genome sequence, lifestyle, and multi-drug resistance of the human pathogen Corynebacterium resistens DSM 45100 isolated from blood samples of a leukemia patient.</title>
        <authorList>
            <person name="Schroder J."/>
            <person name="Maus I."/>
            <person name="Meyer K."/>
            <person name="Wordemann S."/>
            <person name="Blom J."/>
            <person name="Jaenicke S."/>
            <person name="Schneider J."/>
            <person name="Trost E."/>
            <person name="Tauch A."/>
        </authorList>
    </citation>
    <scope>NUCLEOTIDE SEQUENCE [LARGE SCALE GENOMIC DNA]</scope>
    <source>
        <strain evidence="5">DSM 45100 / JCM 12819 / CCUG 50093 / GTC 2026 / SICGH 158</strain>
    </source>
</reference>
<evidence type="ECO:0000259" key="3">
    <source>
        <dbReference type="Pfam" id="PF13439"/>
    </source>
</evidence>
<dbReference type="GO" id="GO:1903509">
    <property type="term" value="P:liposaccharide metabolic process"/>
    <property type="evidence" value="ECO:0007669"/>
    <property type="project" value="UniProtKB-ARBA"/>
</dbReference>
<keyword evidence="1" id="KW-0328">Glycosyltransferase</keyword>
<feature type="domain" description="Glycosyltransferase subfamily 4-like N-terminal" evidence="3">
    <location>
        <begin position="14"/>
        <end position="172"/>
    </location>
</feature>
<dbReference type="InterPro" id="IPR050194">
    <property type="entry name" value="Glycosyltransferase_grp1"/>
</dbReference>
<dbReference type="Gene3D" id="3.40.50.2000">
    <property type="entry name" value="Glycogen Phosphorylase B"/>
    <property type="match status" value="2"/>
</dbReference>
<dbReference type="GO" id="GO:0016757">
    <property type="term" value="F:glycosyltransferase activity"/>
    <property type="evidence" value="ECO:0007669"/>
    <property type="project" value="UniProtKB-KW"/>
</dbReference>
<dbReference type="SUPFAM" id="SSF53756">
    <property type="entry name" value="UDP-Glycosyltransferase/glycogen phosphorylase"/>
    <property type="match status" value="1"/>
</dbReference>
<dbReference type="Pfam" id="PF13439">
    <property type="entry name" value="Glyco_transf_4"/>
    <property type="match status" value="1"/>
</dbReference>
<dbReference type="eggNOG" id="COG0438">
    <property type="taxonomic scope" value="Bacteria"/>
</dbReference>
<dbReference type="CDD" id="cd03801">
    <property type="entry name" value="GT4_PimA-like"/>
    <property type="match status" value="1"/>
</dbReference>
<evidence type="ECO:0000313" key="4">
    <source>
        <dbReference type="EMBL" id="AEI09499.1"/>
    </source>
</evidence>